<comment type="caution">
    <text evidence="1">The sequence shown here is derived from an EMBL/GenBank/DDBJ whole genome shotgun (WGS) entry which is preliminary data.</text>
</comment>
<protein>
    <submittedName>
        <fullName evidence="1">Uncharacterized protein</fullName>
    </submittedName>
</protein>
<organism evidence="1 2">
    <name type="scientific">Eumeta variegata</name>
    <name type="common">Bagworm moth</name>
    <name type="synonym">Eumeta japonica</name>
    <dbReference type="NCBI Taxonomy" id="151549"/>
    <lineage>
        <taxon>Eukaryota</taxon>
        <taxon>Metazoa</taxon>
        <taxon>Ecdysozoa</taxon>
        <taxon>Arthropoda</taxon>
        <taxon>Hexapoda</taxon>
        <taxon>Insecta</taxon>
        <taxon>Pterygota</taxon>
        <taxon>Neoptera</taxon>
        <taxon>Endopterygota</taxon>
        <taxon>Lepidoptera</taxon>
        <taxon>Glossata</taxon>
        <taxon>Ditrysia</taxon>
        <taxon>Tineoidea</taxon>
        <taxon>Psychidae</taxon>
        <taxon>Oiketicinae</taxon>
        <taxon>Eumeta</taxon>
    </lineage>
</organism>
<dbReference type="EMBL" id="BGZK01000538">
    <property type="protein sequence ID" value="GBP49165.1"/>
    <property type="molecule type" value="Genomic_DNA"/>
</dbReference>
<sequence length="248" mass="28588">MKSRMESKPKNANGLEIESESYFKTRTGNMIRMENGFRRGTRVEQTKKMKEQLGKEESKVYPYLKNGSGSSLIRNVELELVETTVFLGLILDNKLHLMSYGILLWGHAADVHRIFVLQKRAIRAIYGLRPRVSLRILNSQYANADLKVGHSTSWRRIKMMKLTFPSMTCLHARKVRSTGMVKAIKLKEQDTVTAAWYTQHCLPEVLQTLRIRSLMLHHDNAFSRTAEHTVSFFFKKNKLALLTESSDV</sequence>
<evidence type="ECO:0000313" key="1">
    <source>
        <dbReference type="EMBL" id="GBP49165.1"/>
    </source>
</evidence>
<keyword evidence="2" id="KW-1185">Reference proteome</keyword>
<accession>A0A4C1WGB3</accession>
<dbReference type="AlphaFoldDB" id="A0A4C1WGB3"/>
<dbReference type="OrthoDB" id="414730at2759"/>
<reference evidence="1 2" key="1">
    <citation type="journal article" date="2019" name="Commun. Biol.">
        <title>The bagworm genome reveals a unique fibroin gene that provides high tensile strength.</title>
        <authorList>
            <person name="Kono N."/>
            <person name="Nakamura H."/>
            <person name="Ohtoshi R."/>
            <person name="Tomita M."/>
            <person name="Numata K."/>
            <person name="Arakawa K."/>
        </authorList>
    </citation>
    <scope>NUCLEOTIDE SEQUENCE [LARGE SCALE GENOMIC DNA]</scope>
</reference>
<gene>
    <name evidence="1" type="ORF">EVAR_80833_1</name>
</gene>
<proteinExistence type="predicted"/>
<name>A0A4C1WGB3_EUMVA</name>
<dbReference type="Proteomes" id="UP000299102">
    <property type="component" value="Unassembled WGS sequence"/>
</dbReference>
<evidence type="ECO:0000313" key="2">
    <source>
        <dbReference type="Proteomes" id="UP000299102"/>
    </source>
</evidence>